<dbReference type="AlphaFoldDB" id="A0A813RNG0"/>
<evidence type="ECO:0000313" key="3">
    <source>
        <dbReference type="Proteomes" id="UP000663845"/>
    </source>
</evidence>
<accession>A0A813RNG0</accession>
<sequence>MLPELGSNDEIESELNQSTRSCVYTRKKLLYIIICNLIIMSTVIPIIIIKMKVNDTETPPSPPPPTTMITENILTTTTTMTTMRTDYGLITTKNSSMLMTDTATTILPMSTPVPYCNTSKCRAIIAYYREQGWHYDTAKLGECAHCPNTNNYQFTDSWLNMWYKEDFFIENSIGQDLEEKPLFTDVRYCAKACFEQLNCTGFVRNKNIADDARGECWLKNNTTINRIVSHPEWHTFVLNMTF</sequence>
<comment type="caution">
    <text evidence="2">The sequence shown here is derived from an EMBL/GenBank/DDBJ whole genome shotgun (WGS) entry which is preliminary data.</text>
</comment>
<keyword evidence="1" id="KW-0472">Membrane</keyword>
<reference evidence="2" key="1">
    <citation type="submission" date="2021-02" db="EMBL/GenBank/DDBJ databases">
        <authorList>
            <person name="Nowell W R."/>
        </authorList>
    </citation>
    <scope>NUCLEOTIDE SEQUENCE</scope>
</reference>
<evidence type="ECO:0000256" key="1">
    <source>
        <dbReference type="SAM" id="Phobius"/>
    </source>
</evidence>
<protein>
    <submittedName>
        <fullName evidence="2">Uncharacterized protein</fullName>
    </submittedName>
</protein>
<evidence type="ECO:0000313" key="2">
    <source>
        <dbReference type="EMBL" id="CAF0785046.1"/>
    </source>
</evidence>
<feature type="transmembrane region" description="Helical" evidence="1">
    <location>
        <begin position="29"/>
        <end position="49"/>
    </location>
</feature>
<proteinExistence type="predicted"/>
<keyword evidence="1" id="KW-1133">Transmembrane helix</keyword>
<organism evidence="2 3">
    <name type="scientific">Adineta steineri</name>
    <dbReference type="NCBI Taxonomy" id="433720"/>
    <lineage>
        <taxon>Eukaryota</taxon>
        <taxon>Metazoa</taxon>
        <taxon>Spiralia</taxon>
        <taxon>Gnathifera</taxon>
        <taxon>Rotifera</taxon>
        <taxon>Eurotatoria</taxon>
        <taxon>Bdelloidea</taxon>
        <taxon>Adinetida</taxon>
        <taxon>Adinetidae</taxon>
        <taxon>Adineta</taxon>
    </lineage>
</organism>
<gene>
    <name evidence="2" type="ORF">JYZ213_LOCUS4402</name>
</gene>
<keyword evidence="1" id="KW-0812">Transmembrane</keyword>
<name>A0A813RNG0_9BILA</name>
<dbReference type="EMBL" id="CAJNOG010000024">
    <property type="protein sequence ID" value="CAF0785046.1"/>
    <property type="molecule type" value="Genomic_DNA"/>
</dbReference>
<dbReference type="Proteomes" id="UP000663845">
    <property type="component" value="Unassembled WGS sequence"/>
</dbReference>